<dbReference type="EMBL" id="JAFBDT010000008">
    <property type="protein sequence ID" value="MBM7561829.1"/>
    <property type="molecule type" value="Genomic_DNA"/>
</dbReference>
<evidence type="ECO:0000256" key="3">
    <source>
        <dbReference type="ARBA" id="ARBA00023235"/>
    </source>
</evidence>
<dbReference type="CDD" id="cd02570">
    <property type="entry name" value="PseudoU_synth_EcTruA"/>
    <property type="match status" value="1"/>
</dbReference>
<evidence type="ECO:0000256" key="2">
    <source>
        <dbReference type="ARBA" id="ARBA00022694"/>
    </source>
</evidence>
<dbReference type="PIRSF" id="PIRSF001430">
    <property type="entry name" value="tRNA_psdUrid_synth"/>
    <property type="match status" value="1"/>
</dbReference>
<dbReference type="InterPro" id="IPR001406">
    <property type="entry name" value="PsdUridine_synth_TruA"/>
</dbReference>
<keyword evidence="2 4" id="KW-0819">tRNA processing</keyword>
<dbReference type="EC" id="5.4.99.12" evidence="4"/>
<evidence type="ECO:0000256" key="5">
    <source>
        <dbReference type="RuleBase" id="RU003792"/>
    </source>
</evidence>
<dbReference type="InterPro" id="IPR020095">
    <property type="entry name" value="PsdUridine_synth_TruA_C"/>
</dbReference>
<dbReference type="GO" id="GO:0160147">
    <property type="term" value="F:tRNA pseudouridine(38-40) synthase activity"/>
    <property type="evidence" value="ECO:0007669"/>
    <property type="project" value="UniProtKB-EC"/>
</dbReference>
<gene>
    <name evidence="4" type="primary">truA</name>
    <name evidence="7" type="ORF">JOC49_001370</name>
</gene>
<dbReference type="InterPro" id="IPR020094">
    <property type="entry name" value="TruA/RsuA/RluB/E/F_N"/>
</dbReference>
<name>A0ABS2MR09_9FIRM</name>
<feature type="active site" description="Nucleophile" evidence="4">
    <location>
        <position position="53"/>
    </location>
</feature>
<protein>
    <recommendedName>
        <fullName evidence="4">tRNA pseudouridine synthase A</fullName>
        <ecNumber evidence="4">5.4.99.12</ecNumber>
    </recommendedName>
    <alternativeName>
        <fullName evidence="4">tRNA pseudouridine(38-40) synthase</fullName>
    </alternativeName>
    <alternativeName>
        <fullName evidence="4">tRNA pseudouridylate synthase I</fullName>
    </alternativeName>
    <alternativeName>
        <fullName evidence="4">tRNA-uridine isomerase I</fullName>
    </alternativeName>
</protein>
<evidence type="ECO:0000256" key="1">
    <source>
        <dbReference type="ARBA" id="ARBA00009375"/>
    </source>
</evidence>
<comment type="similarity">
    <text evidence="1 4 5">Belongs to the tRNA pseudouridine synthase TruA family.</text>
</comment>
<evidence type="ECO:0000259" key="6">
    <source>
        <dbReference type="Pfam" id="PF01416"/>
    </source>
</evidence>
<feature type="domain" description="Pseudouridine synthase I TruA alpha/beta" evidence="6">
    <location>
        <begin position="147"/>
        <end position="248"/>
    </location>
</feature>
<evidence type="ECO:0000256" key="4">
    <source>
        <dbReference type="HAMAP-Rule" id="MF_00171"/>
    </source>
</evidence>
<comment type="catalytic activity">
    <reaction evidence="4 5">
        <text>uridine(38/39/40) in tRNA = pseudouridine(38/39/40) in tRNA</text>
        <dbReference type="Rhea" id="RHEA:22376"/>
        <dbReference type="Rhea" id="RHEA-COMP:10085"/>
        <dbReference type="Rhea" id="RHEA-COMP:10087"/>
        <dbReference type="ChEBI" id="CHEBI:65314"/>
        <dbReference type="ChEBI" id="CHEBI:65315"/>
        <dbReference type="EC" id="5.4.99.12"/>
    </reaction>
</comment>
<comment type="caution">
    <text evidence="7">The sequence shown here is derived from an EMBL/GenBank/DDBJ whole genome shotgun (WGS) entry which is preliminary data.</text>
</comment>
<sequence>MEKTIAMWIAYDGADYCGWQKQKHHKTIQGILEKKLARILKTDIRIHGSGRTDSGVHAMGQCVTFTADLIMPVDRIQVALNKILPSDIFINDVREMPNDFHARYSAIGKTYVYKVYMGKQRDPFKDRYYSYCPYKLDLEAIKNAIPCFLGQHDFRTFMASGSQVSNTVRTIHVFELKEDFKNNILEFTISGDGFLYNMVRIIIGTLFQVGRGNVKVEEIPNIIEACDRSAAKWTAPAQGLYLKEVHYENNVDS</sequence>
<dbReference type="Gene3D" id="3.30.70.660">
    <property type="entry name" value="Pseudouridine synthase I, catalytic domain, C-terminal subdomain"/>
    <property type="match status" value="1"/>
</dbReference>
<dbReference type="SUPFAM" id="SSF55120">
    <property type="entry name" value="Pseudouridine synthase"/>
    <property type="match status" value="1"/>
</dbReference>
<keyword evidence="8" id="KW-1185">Reference proteome</keyword>
<dbReference type="InterPro" id="IPR020097">
    <property type="entry name" value="PsdUridine_synth_TruA_a/b_dom"/>
</dbReference>
<dbReference type="NCBIfam" id="TIGR00071">
    <property type="entry name" value="hisT_truA"/>
    <property type="match status" value="1"/>
</dbReference>
<comment type="function">
    <text evidence="4">Formation of pseudouridine at positions 38, 39 and 40 in the anticodon stem and loop of transfer RNAs.</text>
</comment>
<dbReference type="InterPro" id="IPR020103">
    <property type="entry name" value="PsdUridine_synth_cat_dom_sf"/>
</dbReference>
<organism evidence="7 8">
    <name type="scientific">Fusibacter tunisiensis</name>
    <dbReference type="NCBI Taxonomy" id="1008308"/>
    <lineage>
        <taxon>Bacteria</taxon>
        <taxon>Bacillati</taxon>
        <taxon>Bacillota</taxon>
        <taxon>Clostridia</taxon>
        <taxon>Eubacteriales</taxon>
        <taxon>Eubacteriales Family XII. Incertae Sedis</taxon>
        <taxon>Fusibacter</taxon>
    </lineage>
</organism>
<keyword evidence="3 4" id="KW-0413">Isomerase</keyword>
<comment type="caution">
    <text evidence="4">Lacks conserved residue(s) required for the propagation of feature annotation.</text>
</comment>
<dbReference type="Pfam" id="PF01416">
    <property type="entry name" value="PseudoU_synth_1"/>
    <property type="match status" value="2"/>
</dbReference>
<dbReference type="Gene3D" id="3.30.70.580">
    <property type="entry name" value="Pseudouridine synthase I, catalytic domain, N-terminal subdomain"/>
    <property type="match status" value="1"/>
</dbReference>
<dbReference type="PANTHER" id="PTHR11142">
    <property type="entry name" value="PSEUDOURIDYLATE SYNTHASE"/>
    <property type="match status" value="1"/>
</dbReference>
<evidence type="ECO:0000313" key="7">
    <source>
        <dbReference type="EMBL" id="MBM7561829.1"/>
    </source>
</evidence>
<accession>A0ABS2MR09</accession>
<dbReference type="PANTHER" id="PTHR11142:SF0">
    <property type="entry name" value="TRNA PSEUDOURIDINE SYNTHASE-LIKE 1"/>
    <property type="match status" value="1"/>
</dbReference>
<evidence type="ECO:0000313" key="8">
    <source>
        <dbReference type="Proteomes" id="UP000767854"/>
    </source>
</evidence>
<dbReference type="Proteomes" id="UP000767854">
    <property type="component" value="Unassembled WGS sequence"/>
</dbReference>
<reference evidence="7 8" key="1">
    <citation type="submission" date="2021-01" db="EMBL/GenBank/DDBJ databases">
        <title>Genomic Encyclopedia of Type Strains, Phase IV (KMG-IV): sequencing the most valuable type-strain genomes for metagenomic binning, comparative biology and taxonomic classification.</title>
        <authorList>
            <person name="Goeker M."/>
        </authorList>
    </citation>
    <scope>NUCLEOTIDE SEQUENCE [LARGE SCALE GENOMIC DNA]</scope>
    <source>
        <strain evidence="7 8">DSM 24436</strain>
    </source>
</reference>
<dbReference type="HAMAP" id="MF_00171">
    <property type="entry name" value="TruA"/>
    <property type="match status" value="1"/>
</dbReference>
<comment type="subunit">
    <text evidence="4">Homodimer.</text>
</comment>
<dbReference type="RefSeq" id="WP_204663712.1">
    <property type="nucleotide sequence ID" value="NZ_JAFBDT010000008.1"/>
</dbReference>
<feature type="binding site" evidence="4">
    <location>
        <position position="111"/>
    </location>
    <ligand>
        <name>substrate</name>
    </ligand>
</feature>
<proteinExistence type="inferred from homology"/>
<feature type="domain" description="Pseudouridine synthase I TruA alpha/beta" evidence="6">
    <location>
        <begin position="9"/>
        <end position="105"/>
    </location>
</feature>